<evidence type="ECO:0000313" key="3">
    <source>
        <dbReference type="Proteomes" id="UP000573729"/>
    </source>
</evidence>
<keyword evidence="3" id="KW-1185">Reference proteome</keyword>
<name>A0A7W7BQG7_9MICO</name>
<organism evidence="2 3">
    <name type="scientific">Microbacterium marinum</name>
    <dbReference type="NCBI Taxonomy" id="421115"/>
    <lineage>
        <taxon>Bacteria</taxon>
        <taxon>Bacillati</taxon>
        <taxon>Actinomycetota</taxon>
        <taxon>Actinomycetes</taxon>
        <taxon>Micrococcales</taxon>
        <taxon>Microbacteriaceae</taxon>
        <taxon>Microbacterium</taxon>
    </lineage>
</organism>
<proteinExistence type="predicted"/>
<dbReference type="Proteomes" id="UP000573729">
    <property type="component" value="Unassembled WGS sequence"/>
</dbReference>
<dbReference type="RefSeq" id="WP_184216953.1">
    <property type="nucleotide sequence ID" value="NZ_JACHMD010000001.1"/>
</dbReference>
<accession>A0A7W7BQG7</accession>
<protein>
    <submittedName>
        <fullName evidence="2">Uncharacterized protein</fullName>
    </submittedName>
</protein>
<sequence length="214" mass="23804">MSRAGTKQRTIAPSDLEFVGYLRAPDEAKPTALGLWLHTDLEGRRELVPELIAAAIYPGRAATDLVIEHVLLLEECGFLQTYDVGGREYLELRHRLRADTRGAPPSECPPAPDRGIPRDPVAVGGASARERAEARVRAEQAERASEWAAWEQAQERPRTPRRPLLLDAPNIGCPDHPGGQFADCGPCGTARRRHDRWIAQERYTQQVATDEEPF</sequence>
<gene>
    <name evidence="2" type="ORF">BKA24_001665</name>
</gene>
<comment type="caution">
    <text evidence="2">The sequence shown here is derived from an EMBL/GenBank/DDBJ whole genome shotgun (WGS) entry which is preliminary data.</text>
</comment>
<feature type="region of interest" description="Disordered" evidence="1">
    <location>
        <begin position="144"/>
        <end position="171"/>
    </location>
</feature>
<feature type="region of interest" description="Disordered" evidence="1">
    <location>
        <begin position="100"/>
        <end position="129"/>
    </location>
</feature>
<evidence type="ECO:0000313" key="2">
    <source>
        <dbReference type="EMBL" id="MBB4666956.1"/>
    </source>
</evidence>
<evidence type="ECO:0000256" key="1">
    <source>
        <dbReference type="SAM" id="MobiDB-lite"/>
    </source>
</evidence>
<reference evidence="2 3" key="1">
    <citation type="submission" date="2020-08" db="EMBL/GenBank/DDBJ databases">
        <title>Sequencing the genomes of 1000 actinobacteria strains.</title>
        <authorList>
            <person name="Klenk H.-P."/>
        </authorList>
    </citation>
    <scope>NUCLEOTIDE SEQUENCE [LARGE SCALE GENOMIC DNA]</scope>
    <source>
        <strain evidence="2 3">DSM 24947</strain>
    </source>
</reference>
<dbReference type="EMBL" id="JACHMD010000001">
    <property type="protein sequence ID" value="MBB4666956.1"/>
    <property type="molecule type" value="Genomic_DNA"/>
</dbReference>
<dbReference type="AlphaFoldDB" id="A0A7W7BQG7"/>